<proteinExistence type="predicted"/>
<reference evidence="2 3" key="1">
    <citation type="submission" date="2017-06" db="EMBL/GenBank/DDBJ databases">
        <authorList>
            <person name="Kim H.J."/>
            <person name="Triplett B.A."/>
        </authorList>
    </citation>
    <scope>NUCLEOTIDE SEQUENCE [LARGE SCALE GENOMIC DNA]</scope>
    <source>
        <strain evidence="2 3">DSM 44715</strain>
    </source>
</reference>
<name>A0A239NWJ0_9ACTN</name>
<sequence length="65" mass="7206">MYAQIGDRLHVHGNAVGHADRIGEIVEVRGPDGGPPYMVRFPDGRECLVYPGPDAVIERREEVVH</sequence>
<accession>A0A239NWJ0</accession>
<evidence type="ECO:0000313" key="2">
    <source>
        <dbReference type="EMBL" id="SNT58823.1"/>
    </source>
</evidence>
<dbReference type="AlphaFoldDB" id="A0A239NWJ0"/>
<evidence type="ECO:0000313" key="3">
    <source>
        <dbReference type="Proteomes" id="UP000198318"/>
    </source>
</evidence>
<dbReference type="SUPFAM" id="SSF50118">
    <property type="entry name" value="Cell growth inhibitor/plasmid maintenance toxic component"/>
    <property type="match status" value="1"/>
</dbReference>
<dbReference type="Pfam" id="PF08940">
    <property type="entry name" value="DUF1918"/>
    <property type="match status" value="1"/>
</dbReference>
<dbReference type="EMBL" id="FZOR01000051">
    <property type="protein sequence ID" value="SNT58823.1"/>
    <property type="molecule type" value="Genomic_DNA"/>
</dbReference>
<evidence type="ECO:0000259" key="1">
    <source>
        <dbReference type="Pfam" id="PF08940"/>
    </source>
</evidence>
<dbReference type="OrthoDB" id="4828144at2"/>
<dbReference type="RefSeq" id="WP_089330393.1">
    <property type="nucleotide sequence ID" value="NZ_FZOR01000051.1"/>
</dbReference>
<protein>
    <recommendedName>
        <fullName evidence="1">DUF1918 domain-containing protein</fullName>
    </recommendedName>
</protein>
<keyword evidence="3" id="KW-1185">Reference proteome</keyword>
<dbReference type="Proteomes" id="UP000198318">
    <property type="component" value="Unassembled WGS sequence"/>
</dbReference>
<dbReference type="InterPro" id="IPR015035">
    <property type="entry name" value="DUF1918"/>
</dbReference>
<feature type="domain" description="DUF1918" evidence="1">
    <location>
        <begin position="1"/>
        <end position="57"/>
    </location>
</feature>
<gene>
    <name evidence="2" type="ORF">SAMN05443665_10516</name>
</gene>
<organism evidence="2 3">
    <name type="scientific">Actinomadura meyerae</name>
    <dbReference type="NCBI Taxonomy" id="240840"/>
    <lineage>
        <taxon>Bacteria</taxon>
        <taxon>Bacillati</taxon>
        <taxon>Actinomycetota</taxon>
        <taxon>Actinomycetes</taxon>
        <taxon>Streptosporangiales</taxon>
        <taxon>Thermomonosporaceae</taxon>
        <taxon>Actinomadura</taxon>
    </lineage>
</organism>
<dbReference type="Gene3D" id="2.30.30.440">
    <property type="entry name" value="Domain of unknown function DUF1918"/>
    <property type="match status" value="1"/>
</dbReference>